<feature type="transmembrane region" description="Helical" evidence="14">
    <location>
        <begin position="185"/>
        <end position="208"/>
    </location>
</feature>
<dbReference type="RefSeq" id="WP_089525301.1">
    <property type="nucleotide sequence ID" value="NZ_NMUQ01000002.1"/>
</dbReference>
<dbReference type="NCBIfam" id="TIGR00229">
    <property type="entry name" value="sensory_box"/>
    <property type="match status" value="1"/>
</dbReference>
<evidence type="ECO:0000256" key="3">
    <source>
        <dbReference type="ARBA" id="ARBA00012438"/>
    </source>
</evidence>
<dbReference type="InterPro" id="IPR036890">
    <property type="entry name" value="HATPase_C_sf"/>
</dbReference>
<dbReference type="GO" id="GO:0000155">
    <property type="term" value="F:phosphorelay sensor kinase activity"/>
    <property type="evidence" value="ECO:0007669"/>
    <property type="project" value="InterPro"/>
</dbReference>
<accession>A0A229NXF8</accession>
<comment type="caution">
    <text evidence="19">The sequence shown here is derived from an EMBL/GenBank/DDBJ whole genome shotgun (WGS) entry which is preliminary data.</text>
</comment>
<gene>
    <name evidence="19" type="ORF">CGZ75_16190</name>
</gene>
<dbReference type="InterPro" id="IPR035965">
    <property type="entry name" value="PAS-like_dom_sf"/>
</dbReference>
<evidence type="ECO:0000256" key="1">
    <source>
        <dbReference type="ARBA" id="ARBA00000085"/>
    </source>
</evidence>
<feature type="transmembrane region" description="Helical" evidence="14">
    <location>
        <begin position="12"/>
        <end position="34"/>
    </location>
</feature>
<dbReference type="NCBIfam" id="NF033092">
    <property type="entry name" value="HK_WalK"/>
    <property type="match status" value="1"/>
</dbReference>
<dbReference type="PRINTS" id="PR00344">
    <property type="entry name" value="BCTRLSENSOR"/>
</dbReference>
<keyword evidence="8" id="KW-0547">Nucleotide-binding</keyword>
<dbReference type="EC" id="2.7.13.3" evidence="3"/>
<dbReference type="InterPro" id="IPR000014">
    <property type="entry name" value="PAS"/>
</dbReference>
<dbReference type="SMART" id="SM00304">
    <property type="entry name" value="HAMP"/>
    <property type="match status" value="1"/>
</dbReference>
<dbReference type="InterPro" id="IPR004358">
    <property type="entry name" value="Sig_transdc_His_kin-like_C"/>
</dbReference>
<dbReference type="Pfam" id="PF13426">
    <property type="entry name" value="PAS_9"/>
    <property type="match status" value="1"/>
</dbReference>
<dbReference type="Gene3D" id="3.30.565.10">
    <property type="entry name" value="Histidine kinase-like ATPase, C-terminal domain"/>
    <property type="match status" value="1"/>
</dbReference>
<dbReference type="EMBL" id="NMUQ01000002">
    <property type="protein sequence ID" value="OXM14481.1"/>
    <property type="molecule type" value="Genomic_DNA"/>
</dbReference>
<keyword evidence="10" id="KW-0067">ATP-binding</keyword>
<dbReference type="CDD" id="cd00082">
    <property type="entry name" value="HisKA"/>
    <property type="match status" value="1"/>
</dbReference>
<dbReference type="GO" id="GO:0005886">
    <property type="term" value="C:plasma membrane"/>
    <property type="evidence" value="ECO:0007669"/>
    <property type="project" value="UniProtKB-SubCell"/>
</dbReference>
<dbReference type="SUPFAM" id="SSF55785">
    <property type="entry name" value="PYP-like sensor domain (PAS domain)"/>
    <property type="match status" value="1"/>
</dbReference>
<dbReference type="CDD" id="cd06225">
    <property type="entry name" value="HAMP"/>
    <property type="match status" value="1"/>
</dbReference>
<sequence length="610" mass="66992">MKGRRWFSTIQVKLIAIYMLLVLISIQLIAVYFVSTVKSSLTDSFTNSLNDQARALAVLAADKLTEGTLASGSGAEGDAISLSDYVNSLFSRTGAELQVLDTSGRVLATSDAYSALIGKKNTSLMVSQALQGIPDNEQDILDDDNVRKKIITQPIKSPDNRVIGAVYIVAQMTEINATVDRVNQIFVSGTLIALGLTGVLGIILAHTITSPIKGLTRQAEAVAEGRFDQHVPVLADDEIGRLSEAFNEMTQRLREALSVNEEENDKLQSVLSNMSDGVMAADEHGTVMVSNRRALELLGVEECEGCPLTDVLELPQERLEALRGSRGLAAVLVKESPDREERWVLRVTLSPIHRRGHGITGTIALLQDITEQEKLDQSRREFVANVSHELRTPLTTIRSYAEALDDGALGEPELAGRFVGVIRNETERMIRLVTDLLHLSRLDSQQSTLRRRDTDVEEMLEEVADRFSVQMRKKAIRAVVGVDKRVGKAILDRDQIDQVLDNLVSNAIKYTLEGGRIELSARLQDNDALAVSVKDSGIGIPKRDLSRIFDRFYRVDKARSREMGGTGLGLSIAREMIKAHGGTITLESEPDVGTTVTFILPQLQEKGEQS</sequence>
<dbReference type="Gene3D" id="1.10.287.130">
    <property type="match status" value="1"/>
</dbReference>
<dbReference type="InterPro" id="IPR003660">
    <property type="entry name" value="HAMP_dom"/>
</dbReference>
<keyword evidence="6" id="KW-0808">Transferase</keyword>
<dbReference type="FunFam" id="1.10.287.130:FF:000001">
    <property type="entry name" value="Two-component sensor histidine kinase"/>
    <property type="match status" value="1"/>
</dbReference>
<dbReference type="AlphaFoldDB" id="A0A229NXF8"/>
<dbReference type="PROSITE" id="PS50113">
    <property type="entry name" value="PAC"/>
    <property type="match status" value="1"/>
</dbReference>
<evidence type="ECO:0000256" key="4">
    <source>
        <dbReference type="ARBA" id="ARBA00022475"/>
    </source>
</evidence>
<dbReference type="SMART" id="SM00388">
    <property type="entry name" value="HisKA"/>
    <property type="match status" value="1"/>
</dbReference>
<evidence type="ECO:0000313" key="20">
    <source>
        <dbReference type="Proteomes" id="UP000215145"/>
    </source>
</evidence>
<dbReference type="InterPro" id="IPR036097">
    <property type="entry name" value="HisK_dim/P_sf"/>
</dbReference>
<feature type="domain" description="Histidine kinase" evidence="15">
    <location>
        <begin position="385"/>
        <end position="604"/>
    </location>
</feature>
<dbReference type="FunFam" id="3.30.565.10:FF:000006">
    <property type="entry name" value="Sensor histidine kinase WalK"/>
    <property type="match status" value="1"/>
</dbReference>
<dbReference type="PANTHER" id="PTHR42878:SF7">
    <property type="entry name" value="SENSOR HISTIDINE KINASE GLRK"/>
    <property type="match status" value="1"/>
</dbReference>
<dbReference type="Proteomes" id="UP000215145">
    <property type="component" value="Unassembled WGS sequence"/>
</dbReference>
<dbReference type="GO" id="GO:0030295">
    <property type="term" value="F:protein kinase activator activity"/>
    <property type="evidence" value="ECO:0007669"/>
    <property type="project" value="TreeGrafter"/>
</dbReference>
<organism evidence="19 20">
    <name type="scientific">Paenibacillus herberti</name>
    <dbReference type="NCBI Taxonomy" id="1619309"/>
    <lineage>
        <taxon>Bacteria</taxon>
        <taxon>Bacillati</taxon>
        <taxon>Bacillota</taxon>
        <taxon>Bacilli</taxon>
        <taxon>Bacillales</taxon>
        <taxon>Paenibacillaceae</taxon>
        <taxon>Paenibacillus</taxon>
    </lineage>
</organism>
<evidence type="ECO:0000256" key="10">
    <source>
        <dbReference type="ARBA" id="ARBA00022840"/>
    </source>
</evidence>
<dbReference type="InterPro" id="IPR003594">
    <property type="entry name" value="HATPase_dom"/>
</dbReference>
<evidence type="ECO:0000256" key="13">
    <source>
        <dbReference type="ARBA" id="ARBA00023136"/>
    </source>
</evidence>
<dbReference type="GO" id="GO:0005524">
    <property type="term" value="F:ATP binding"/>
    <property type="evidence" value="ECO:0007669"/>
    <property type="project" value="UniProtKB-KW"/>
</dbReference>
<dbReference type="Gene3D" id="3.30.450.20">
    <property type="entry name" value="PAS domain"/>
    <property type="match status" value="2"/>
</dbReference>
<comment type="catalytic activity">
    <reaction evidence="1">
        <text>ATP + protein L-histidine = ADP + protein N-phospho-L-histidine.</text>
        <dbReference type="EC" id="2.7.13.3"/>
    </reaction>
</comment>
<keyword evidence="9 19" id="KW-0418">Kinase</keyword>
<dbReference type="GO" id="GO:0007234">
    <property type="term" value="P:osmosensory signaling via phosphorelay pathway"/>
    <property type="evidence" value="ECO:0007669"/>
    <property type="project" value="TreeGrafter"/>
</dbReference>
<evidence type="ECO:0000259" key="17">
    <source>
        <dbReference type="PROSITE" id="PS50113"/>
    </source>
</evidence>
<keyword evidence="20" id="KW-1185">Reference proteome</keyword>
<evidence type="ECO:0000259" key="16">
    <source>
        <dbReference type="PROSITE" id="PS50112"/>
    </source>
</evidence>
<proteinExistence type="predicted"/>
<feature type="domain" description="HAMP" evidence="18">
    <location>
        <begin position="206"/>
        <end position="258"/>
    </location>
</feature>
<evidence type="ECO:0000259" key="18">
    <source>
        <dbReference type="PROSITE" id="PS50885"/>
    </source>
</evidence>
<evidence type="ECO:0000256" key="5">
    <source>
        <dbReference type="ARBA" id="ARBA00022553"/>
    </source>
</evidence>
<dbReference type="CDD" id="cd00130">
    <property type="entry name" value="PAS"/>
    <property type="match status" value="1"/>
</dbReference>
<dbReference type="InterPro" id="IPR050351">
    <property type="entry name" value="BphY/WalK/GraS-like"/>
</dbReference>
<dbReference type="PROSITE" id="PS50109">
    <property type="entry name" value="HIS_KIN"/>
    <property type="match status" value="1"/>
</dbReference>
<dbReference type="SMART" id="SM00387">
    <property type="entry name" value="HATPase_c"/>
    <property type="match status" value="1"/>
</dbReference>
<keyword evidence="4" id="KW-1003">Cell membrane</keyword>
<keyword evidence="12" id="KW-0902">Two-component regulatory system</keyword>
<dbReference type="InterPro" id="IPR000700">
    <property type="entry name" value="PAS-assoc_C"/>
</dbReference>
<evidence type="ECO:0000256" key="6">
    <source>
        <dbReference type="ARBA" id="ARBA00022679"/>
    </source>
</evidence>
<dbReference type="InterPro" id="IPR057640">
    <property type="entry name" value="Cache_WalK"/>
</dbReference>
<dbReference type="InterPro" id="IPR049814">
    <property type="entry name" value="Resp_reg_WalK"/>
</dbReference>
<dbReference type="PANTHER" id="PTHR42878">
    <property type="entry name" value="TWO-COMPONENT HISTIDINE KINASE"/>
    <property type="match status" value="1"/>
</dbReference>
<dbReference type="OrthoDB" id="9813151at2"/>
<evidence type="ECO:0000256" key="8">
    <source>
        <dbReference type="ARBA" id="ARBA00022741"/>
    </source>
</evidence>
<keyword evidence="5" id="KW-0597">Phosphoprotein</keyword>
<name>A0A229NXF8_9BACL</name>
<dbReference type="CDD" id="cd16922">
    <property type="entry name" value="HATPase_EvgS-ArcB-TorS-like"/>
    <property type="match status" value="1"/>
</dbReference>
<dbReference type="PROSITE" id="PS50885">
    <property type="entry name" value="HAMP"/>
    <property type="match status" value="1"/>
</dbReference>
<evidence type="ECO:0000313" key="19">
    <source>
        <dbReference type="EMBL" id="OXM14481.1"/>
    </source>
</evidence>
<reference evidence="19 20" key="1">
    <citation type="submission" date="2017-07" db="EMBL/GenBank/DDBJ databases">
        <title>Paenibacillus herberti R33 genome sequencing and assembly.</title>
        <authorList>
            <person name="Su W."/>
        </authorList>
    </citation>
    <scope>NUCLEOTIDE SEQUENCE [LARGE SCALE GENOMIC DNA]</scope>
    <source>
        <strain evidence="19 20">R33</strain>
    </source>
</reference>
<keyword evidence="11 14" id="KW-1133">Transmembrane helix</keyword>
<dbReference type="Gene3D" id="1.10.8.500">
    <property type="entry name" value="HAMP domain in histidine kinase"/>
    <property type="match status" value="1"/>
</dbReference>
<evidence type="ECO:0000256" key="12">
    <source>
        <dbReference type="ARBA" id="ARBA00023012"/>
    </source>
</evidence>
<evidence type="ECO:0000256" key="11">
    <source>
        <dbReference type="ARBA" id="ARBA00022989"/>
    </source>
</evidence>
<feature type="domain" description="PAS" evidence="16">
    <location>
        <begin position="263"/>
        <end position="304"/>
    </location>
</feature>
<protein>
    <recommendedName>
        <fullName evidence="3">histidine kinase</fullName>
        <ecNumber evidence="3">2.7.13.3</ecNumber>
    </recommendedName>
</protein>
<dbReference type="PROSITE" id="PS50112">
    <property type="entry name" value="PAS"/>
    <property type="match status" value="1"/>
</dbReference>
<dbReference type="SUPFAM" id="SSF47384">
    <property type="entry name" value="Homodimeric domain of signal transducing histidine kinase"/>
    <property type="match status" value="1"/>
</dbReference>
<dbReference type="InterPro" id="IPR005467">
    <property type="entry name" value="His_kinase_dom"/>
</dbReference>
<dbReference type="InterPro" id="IPR003661">
    <property type="entry name" value="HisK_dim/P_dom"/>
</dbReference>
<keyword evidence="13 14" id="KW-0472">Membrane</keyword>
<evidence type="ECO:0000256" key="2">
    <source>
        <dbReference type="ARBA" id="ARBA00004651"/>
    </source>
</evidence>
<dbReference type="Pfam" id="PF00512">
    <property type="entry name" value="HisKA"/>
    <property type="match status" value="1"/>
</dbReference>
<comment type="subcellular location">
    <subcellularLocation>
        <location evidence="2">Cell membrane</location>
        <topology evidence="2">Multi-pass membrane protein</topology>
    </subcellularLocation>
</comment>
<evidence type="ECO:0000256" key="9">
    <source>
        <dbReference type="ARBA" id="ARBA00022777"/>
    </source>
</evidence>
<evidence type="ECO:0000259" key="15">
    <source>
        <dbReference type="PROSITE" id="PS50109"/>
    </source>
</evidence>
<dbReference type="Pfam" id="PF00672">
    <property type="entry name" value="HAMP"/>
    <property type="match status" value="1"/>
</dbReference>
<evidence type="ECO:0000256" key="7">
    <source>
        <dbReference type="ARBA" id="ARBA00022692"/>
    </source>
</evidence>
<dbReference type="SUPFAM" id="SSF158472">
    <property type="entry name" value="HAMP domain-like"/>
    <property type="match status" value="1"/>
</dbReference>
<keyword evidence="7 14" id="KW-0812">Transmembrane</keyword>
<dbReference type="SUPFAM" id="SSF55874">
    <property type="entry name" value="ATPase domain of HSP90 chaperone/DNA topoisomerase II/histidine kinase"/>
    <property type="match status" value="1"/>
</dbReference>
<dbReference type="GO" id="GO:0000156">
    <property type="term" value="F:phosphorelay response regulator activity"/>
    <property type="evidence" value="ECO:0007669"/>
    <property type="project" value="TreeGrafter"/>
</dbReference>
<dbReference type="Pfam" id="PF02518">
    <property type="entry name" value="HATPase_c"/>
    <property type="match status" value="1"/>
</dbReference>
<evidence type="ECO:0000256" key="14">
    <source>
        <dbReference type="SAM" id="Phobius"/>
    </source>
</evidence>
<feature type="domain" description="PAC" evidence="17">
    <location>
        <begin position="326"/>
        <end position="381"/>
    </location>
</feature>
<dbReference type="Pfam" id="PF23846">
    <property type="entry name" value="Cache_WalK"/>
    <property type="match status" value="1"/>
</dbReference>